<dbReference type="Gene3D" id="2.130.10.10">
    <property type="entry name" value="YVTN repeat-like/Quinoprotein amine dehydrogenase"/>
    <property type="match status" value="1"/>
</dbReference>
<evidence type="ECO:0000313" key="5">
    <source>
        <dbReference type="EMBL" id="CAH0663605.1"/>
    </source>
</evidence>
<organism evidence="5 6">
    <name type="scientific">Chilo suppressalis</name>
    <name type="common">Asiatic rice borer moth</name>
    <dbReference type="NCBI Taxonomy" id="168631"/>
    <lineage>
        <taxon>Eukaryota</taxon>
        <taxon>Metazoa</taxon>
        <taxon>Ecdysozoa</taxon>
        <taxon>Arthropoda</taxon>
        <taxon>Hexapoda</taxon>
        <taxon>Insecta</taxon>
        <taxon>Pterygota</taxon>
        <taxon>Neoptera</taxon>
        <taxon>Endopterygota</taxon>
        <taxon>Lepidoptera</taxon>
        <taxon>Glossata</taxon>
        <taxon>Ditrysia</taxon>
        <taxon>Pyraloidea</taxon>
        <taxon>Crambidae</taxon>
        <taxon>Crambinae</taxon>
        <taxon>Chilo</taxon>
    </lineage>
</organism>
<gene>
    <name evidence="5" type="ORF">CHILSU_LOCUS194</name>
</gene>
<dbReference type="InterPro" id="IPR015943">
    <property type="entry name" value="WD40/YVTN_repeat-like_dom_sf"/>
</dbReference>
<keyword evidence="1 3" id="KW-0863">Zinc-finger</keyword>
<accession>A0ABN8E9S6</accession>
<dbReference type="PANTHER" id="PTHR23287">
    <property type="entry name" value="RUBY-EYE2-LIKE PROTEIN"/>
    <property type="match status" value="1"/>
</dbReference>
<dbReference type="SUPFAM" id="SSF50978">
    <property type="entry name" value="WD40 repeat-like"/>
    <property type="match status" value="1"/>
</dbReference>
<evidence type="ECO:0000313" key="6">
    <source>
        <dbReference type="Proteomes" id="UP001153292"/>
    </source>
</evidence>
<evidence type="ECO:0000256" key="1">
    <source>
        <dbReference type="ARBA" id="ARBA00022771"/>
    </source>
</evidence>
<dbReference type="PANTHER" id="PTHR23287:SF18">
    <property type="entry name" value="BLOC-2 COMPLEX MEMBER HPS5"/>
    <property type="match status" value="1"/>
</dbReference>
<keyword evidence="1 3" id="KW-0479">Metal-binding</keyword>
<dbReference type="Pfam" id="PF23757">
    <property type="entry name" value="TPR_HPS5_insect"/>
    <property type="match status" value="1"/>
</dbReference>
<dbReference type="InterPro" id="IPR056499">
    <property type="entry name" value="Beta-prop_HPS5-like"/>
</dbReference>
<evidence type="ECO:0000259" key="4">
    <source>
        <dbReference type="PROSITE" id="PS50089"/>
    </source>
</evidence>
<name>A0ABN8E9S6_CHISP</name>
<reference evidence="5" key="1">
    <citation type="submission" date="2021-12" db="EMBL/GenBank/DDBJ databases">
        <authorList>
            <person name="King R."/>
        </authorList>
    </citation>
    <scope>NUCLEOTIDE SEQUENCE</scope>
</reference>
<feature type="domain" description="RING-type" evidence="4">
    <location>
        <begin position="963"/>
        <end position="1006"/>
    </location>
</feature>
<dbReference type="InterPro" id="IPR036322">
    <property type="entry name" value="WD40_repeat_dom_sf"/>
</dbReference>
<dbReference type="PROSITE" id="PS50089">
    <property type="entry name" value="ZF_RING_2"/>
    <property type="match status" value="1"/>
</dbReference>
<dbReference type="Pfam" id="PF23756">
    <property type="entry name" value="Beta-prop_HPS5"/>
    <property type="match status" value="1"/>
</dbReference>
<evidence type="ECO:0000256" key="2">
    <source>
        <dbReference type="ARBA" id="ARBA00022833"/>
    </source>
</evidence>
<dbReference type="SUPFAM" id="SSF57850">
    <property type="entry name" value="RING/U-box"/>
    <property type="match status" value="1"/>
</dbReference>
<dbReference type="Proteomes" id="UP001153292">
    <property type="component" value="Chromosome 1"/>
</dbReference>
<dbReference type="InterPro" id="IPR056446">
    <property type="entry name" value="TPR_HPS5_insects"/>
</dbReference>
<protein>
    <recommendedName>
        <fullName evidence="4">RING-type domain-containing protein</fullName>
    </recommendedName>
</protein>
<dbReference type="EMBL" id="OU963894">
    <property type="protein sequence ID" value="CAH0663605.1"/>
    <property type="molecule type" value="Genomic_DNA"/>
</dbReference>
<dbReference type="InterPro" id="IPR001841">
    <property type="entry name" value="Znf_RING"/>
</dbReference>
<evidence type="ECO:0000256" key="3">
    <source>
        <dbReference type="PROSITE-ProRule" id="PRU00175"/>
    </source>
</evidence>
<proteinExistence type="predicted"/>
<sequence length="1010" mass="115469">MSSKLPPFILQELPNISETIQFPLQSVQRIKYTCFDVSKTFIAFGATSGGIYVFNRNPCEFIQLIPNKDGAITRLAISSDDKHIGFANGRGVVTVTACKQSLSGGHSTVTSKDHQNNEVTAMTWGDTSMLFTGDDVGRISVLQLQGFIAKTMFQSSSQTIMNLDSRICQIDVKDSMLLVSTLTRSYICDTSQEQYRQIGQKLRDGDYGACFFDRDKSLDNCTHTHHNITEIKKYNIVDNDTGFVVNKKLANTDIYCARPSSRLWEASINGTVKRTHQFKHALAKKPMPLLSLESYNNENIYLEKPAVNGDGQSINFPKIYNLNGTIFSFRRNALYFLNLDSVDESLWYSFNDIIDCKVYHDLIYIWLSDGSFVNFRYMKIEKFLIKCYVDAKFRLCAEMCALFRDFLLSKCLSSKMHIIVGLRDKLQDKELLDSIGDVLNKFDSLKSNDATQMKSGIFVVDNTYHTSCMLEEDCDTQDQNINEENKFTTLSPEALQAFKDLSVSVSDKISTSKKILREKWEDFEGKMKNLTVEKPQVQEVSLPKRLPPDNVEYMPELLGEDIIYKESSQKAIEIDNNSLAQDKVCKFLYQYFRLSLVGKESERSNLVSTIESNACDISQIYELMLQLEQYCLSVGAQEESKYVPNNIFLTYLSCSTRKTKLLDAIISDEVLYKYFVDSCISVNVKTQRLSNLGCECGFPLPYTRTHQNPVFCELIDEFIERQWSSNSREQCYDICKRMPYLWRKILYLRRNEDLHNVLRVLLQMLDENLLHSFLPQFTLEIWDGAIRLYATLHANMCLNCNKKFHHVSVKDMLSWDDVGALIIKSVGGKNAMKVLEKHARLIDIGELTMKFYHTALLVAMYEKYDSTITCQLTDALYGAYAFEDSRLEIYQLLRSTSGHLKNTTLPITVAAKTIHWGLTPILETRTNTSTNEENEKPSNIIKDISFKEIVENLKCIYKCDTDCTLCGLPLQNEVLIQDGGLWVFRCGHIFHGACLDLNKVKLCPSCPKFV</sequence>
<keyword evidence="2" id="KW-0862">Zinc</keyword>
<keyword evidence="6" id="KW-1185">Reference proteome</keyword>